<feature type="transmembrane region" description="Helical" evidence="6">
    <location>
        <begin position="108"/>
        <end position="125"/>
    </location>
</feature>
<name>A0A6N8KYT3_9SPHI</name>
<keyword evidence="8" id="KW-1185">Reference proteome</keyword>
<gene>
    <name evidence="7" type="primary">eboC</name>
    <name evidence="7" type="ORF">GQF63_09610</name>
</gene>
<keyword evidence="2" id="KW-1003">Cell membrane</keyword>
<keyword evidence="4 6" id="KW-1133">Transmembrane helix</keyword>
<accession>A0A6N8KYT3</accession>
<reference evidence="7 8" key="1">
    <citation type="submission" date="2019-12" db="EMBL/GenBank/DDBJ databases">
        <authorList>
            <person name="Dong K."/>
        </authorList>
    </citation>
    <scope>NUCLEOTIDE SEQUENCE [LARGE SCALE GENOMIC DNA]</scope>
    <source>
        <strain evidence="7 8">JCM 31225</strain>
    </source>
</reference>
<dbReference type="Proteomes" id="UP000435036">
    <property type="component" value="Unassembled WGS sequence"/>
</dbReference>
<dbReference type="InterPro" id="IPR050475">
    <property type="entry name" value="Prenyltransferase_related"/>
</dbReference>
<protein>
    <submittedName>
        <fullName evidence="7">UbiA-like protein EboC</fullName>
    </submittedName>
</protein>
<dbReference type="NCBIfam" id="NF035940">
    <property type="entry name" value="prenyl_rel_EboC"/>
    <property type="match status" value="1"/>
</dbReference>
<dbReference type="InterPro" id="IPR000537">
    <property type="entry name" value="UbiA_prenyltransferase"/>
</dbReference>
<dbReference type="CDD" id="cd13964">
    <property type="entry name" value="PT_UbiA_1"/>
    <property type="match status" value="1"/>
</dbReference>
<feature type="transmembrane region" description="Helical" evidence="6">
    <location>
        <begin position="12"/>
        <end position="32"/>
    </location>
</feature>
<dbReference type="Pfam" id="PF01040">
    <property type="entry name" value="UbiA"/>
    <property type="match status" value="1"/>
</dbReference>
<dbReference type="RefSeq" id="WP_212592526.1">
    <property type="nucleotide sequence ID" value="NZ_WSQA01000006.1"/>
</dbReference>
<dbReference type="GO" id="GO:0016765">
    <property type="term" value="F:transferase activity, transferring alkyl or aryl (other than methyl) groups"/>
    <property type="evidence" value="ECO:0007669"/>
    <property type="project" value="InterPro"/>
</dbReference>
<comment type="caution">
    <text evidence="7">The sequence shown here is derived from an EMBL/GenBank/DDBJ whole genome shotgun (WGS) entry which is preliminary data.</text>
</comment>
<evidence type="ECO:0000256" key="4">
    <source>
        <dbReference type="ARBA" id="ARBA00022989"/>
    </source>
</evidence>
<feature type="transmembrane region" description="Helical" evidence="6">
    <location>
        <begin position="83"/>
        <end position="102"/>
    </location>
</feature>
<dbReference type="InterPro" id="IPR044878">
    <property type="entry name" value="UbiA_sf"/>
</dbReference>
<evidence type="ECO:0000313" key="8">
    <source>
        <dbReference type="Proteomes" id="UP000435036"/>
    </source>
</evidence>
<feature type="transmembrane region" description="Helical" evidence="6">
    <location>
        <begin position="250"/>
        <end position="283"/>
    </location>
</feature>
<proteinExistence type="predicted"/>
<evidence type="ECO:0000256" key="1">
    <source>
        <dbReference type="ARBA" id="ARBA00004141"/>
    </source>
</evidence>
<evidence type="ECO:0000313" key="7">
    <source>
        <dbReference type="EMBL" id="MVZ62276.1"/>
    </source>
</evidence>
<keyword evidence="5 6" id="KW-0472">Membrane</keyword>
<organism evidence="7 8">
    <name type="scientific">Sphingobacterium humi</name>
    <dbReference type="NCBI Taxonomy" id="1796905"/>
    <lineage>
        <taxon>Bacteria</taxon>
        <taxon>Pseudomonadati</taxon>
        <taxon>Bacteroidota</taxon>
        <taxon>Sphingobacteriia</taxon>
        <taxon>Sphingobacteriales</taxon>
        <taxon>Sphingobacteriaceae</taxon>
        <taxon>Sphingobacterium</taxon>
    </lineage>
</organism>
<comment type="subcellular location">
    <subcellularLocation>
        <location evidence="1">Membrane</location>
        <topology evidence="1">Multi-pass membrane protein</topology>
    </subcellularLocation>
</comment>
<feature type="transmembrane region" description="Helical" evidence="6">
    <location>
        <begin position="187"/>
        <end position="205"/>
    </location>
</feature>
<evidence type="ECO:0000256" key="5">
    <source>
        <dbReference type="ARBA" id="ARBA00023136"/>
    </source>
</evidence>
<feature type="transmembrane region" description="Helical" evidence="6">
    <location>
        <begin position="211"/>
        <end position="230"/>
    </location>
</feature>
<keyword evidence="3 6" id="KW-0812">Transmembrane</keyword>
<dbReference type="EMBL" id="WSQA01000006">
    <property type="protein sequence ID" value="MVZ62276.1"/>
    <property type="molecule type" value="Genomic_DNA"/>
</dbReference>
<dbReference type="PANTHER" id="PTHR42723">
    <property type="entry name" value="CHLOROPHYLL SYNTHASE"/>
    <property type="match status" value="1"/>
</dbReference>
<evidence type="ECO:0000256" key="2">
    <source>
        <dbReference type="ARBA" id="ARBA00022475"/>
    </source>
</evidence>
<dbReference type="Gene3D" id="1.10.357.140">
    <property type="entry name" value="UbiA prenyltransferase"/>
    <property type="match status" value="1"/>
</dbReference>
<evidence type="ECO:0000256" key="6">
    <source>
        <dbReference type="SAM" id="Phobius"/>
    </source>
</evidence>
<dbReference type="GO" id="GO:0016020">
    <property type="term" value="C:membrane"/>
    <property type="evidence" value="ECO:0007669"/>
    <property type="project" value="UniProtKB-SubCell"/>
</dbReference>
<dbReference type="PANTHER" id="PTHR42723:SF1">
    <property type="entry name" value="CHLOROPHYLL SYNTHASE, CHLOROPLASTIC"/>
    <property type="match status" value="1"/>
</dbReference>
<evidence type="ECO:0000256" key="3">
    <source>
        <dbReference type="ARBA" id="ARBA00022692"/>
    </source>
</evidence>
<dbReference type="AlphaFoldDB" id="A0A6N8KYT3"/>
<sequence length="289" mass="31374">MKGWMQLIRPSNVLTAISDVMAGLAIACLFMQQSLPDWPTLLLLSLSSMSLYMGGIVYNDVFDFKLDQIERPERPIPSGRVQISQAVQLGTIAFVLGCVLALKINSTCFYIALAIVLMCLIYNGIAKHHFILGPICMGMCRGLNLLLGVAAIPAALAYWPLALVPVVYIAAVTNISRGEVYGDNKKAMLVSLVLYLLVLGTLSYYTLQSGLYVAFIFIAGFAFMIGKPLFKALQTLAPPDIRKAVKFGVLALILMNASWIALSGFWVLALAVCCTLPISIVLAKKFAVT</sequence>